<proteinExistence type="predicted"/>
<name>A0A9P3LKJ2_9APHY</name>
<dbReference type="Proteomes" id="UP000703269">
    <property type="component" value="Unassembled WGS sequence"/>
</dbReference>
<keyword evidence="2" id="KW-1185">Reference proteome</keyword>
<gene>
    <name evidence="1" type="ORF">PsYK624_148730</name>
</gene>
<comment type="caution">
    <text evidence="1">The sequence shown here is derived from an EMBL/GenBank/DDBJ whole genome shotgun (WGS) entry which is preliminary data.</text>
</comment>
<accession>A0A9P3LKJ2</accession>
<evidence type="ECO:0000313" key="2">
    <source>
        <dbReference type="Proteomes" id="UP000703269"/>
    </source>
</evidence>
<evidence type="ECO:0000313" key="1">
    <source>
        <dbReference type="EMBL" id="GJE98638.1"/>
    </source>
</evidence>
<dbReference type="AlphaFoldDB" id="A0A9P3LKJ2"/>
<dbReference type="EMBL" id="BPQB01000091">
    <property type="protein sequence ID" value="GJE98638.1"/>
    <property type="molecule type" value="Genomic_DNA"/>
</dbReference>
<reference evidence="1 2" key="1">
    <citation type="submission" date="2021-08" db="EMBL/GenBank/DDBJ databases">
        <title>Draft Genome Sequence of Phanerochaete sordida strain YK-624.</title>
        <authorList>
            <person name="Mori T."/>
            <person name="Dohra H."/>
            <person name="Suzuki T."/>
            <person name="Kawagishi H."/>
            <person name="Hirai H."/>
        </authorList>
    </citation>
    <scope>NUCLEOTIDE SEQUENCE [LARGE SCALE GENOMIC DNA]</scope>
    <source>
        <strain evidence="1 2">YK-624</strain>
    </source>
</reference>
<organism evidence="1 2">
    <name type="scientific">Phanerochaete sordida</name>
    <dbReference type="NCBI Taxonomy" id="48140"/>
    <lineage>
        <taxon>Eukaryota</taxon>
        <taxon>Fungi</taxon>
        <taxon>Dikarya</taxon>
        <taxon>Basidiomycota</taxon>
        <taxon>Agaricomycotina</taxon>
        <taxon>Agaricomycetes</taxon>
        <taxon>Polyporales</taxon>
        <taxon>Phanerochaetaceae</taxon>
        <taxon>Phanerochaete</taxon>
    </lineage>
</organism>
<protein>
    <submittedName>
        <fullName evidence="1">Uncharacterized protein</fullName>
    </submittedName>
</protein>
<sequence length="82" mass="9357">MYSTADDLPQGPSAAVRSLPPSLAAHSTSTFAPFAHLHRLQPRVTHQGRRLPRQRRRRFYCALRGTFLLLLRRKLLLLALLV</sequence>